<dbReference type="KEGG" id="scya:EJ357_30135"/>
<keyword evidence="2" id="KW-1133">Transmembrane helix</keyword>
<proteinExistence type="predicted"/>
<reference evidence="3 4" key="1">
    <citation type="journal article" date="2019" name="Int. J. Syst. Evol. Microbiol.">
        <title>Streptomyces cyaneochromogenes sp. nov., a blue pigment-producing actinomycete from manganese-contaminated soil.</title>
        <authorList>
            <person name="Tang X."/>
            <person name="Zhao J."/>
            <person name="Li K."/>
            <person name="Chen Z."/>
            <person name="Sun Y."/>
            <person name="Gao J."/>
        </authorList>
    </citation>
    <scope>NUCLEOTIDE SEQUENCE [LARGE SCALE GENOMIC DNA]</scope>
    <source>
        <strain evidence="3 4">MK-45</strain>
    </source>
</reference>
<dbReference type="Proteomes" id="UP000280298">
    <property type="component" value="Chromosome"/>
</dbReference>
<protein>
    <submittedName>
        <fullName evidence="3">Uncharacterized protein</fullName>
    </submittedName>
</protein>
<organism evidence="3 4">
    <name type="scientific">Streptomyces cyaneochromogenes</name>
    <dbReference type="NCBI Taxonomy" id="2496836"/>
    <lineage>
        <taxon>Bacteria</taxon>
        <taxon>Bacillati</taxon>
        <taxon>Actinomycetota</taxon>
        <taxon>Actinomycetes</taxon>
        <taxon>Kitasatosporales</taxon>
        <taxon>Streptomycetaceae</taxon>
        <taxon>Streptomyces</taxon>
    </lineage>
</organism>
<feature type="transmembrane region" description="Helical" evidence="2">
    <location>
        <begin position="53"/>
        <end position="73"/>
    </location>
</feature>
<dbReference type="RefSeq" id="WP_126394807.1">
    <property type="nucleotide sequence ID" value="NZ_CP034539.1"/>
</dbReference>
<keyword evidence="4" id="KW-1185">Reference proteome</keyword>
<evidence type="ECO:0000313" key="3">
    <source>
        <dbReference type="EMBL" id="AZQ37184.1"/>
    </source>
</evidence>
<name>A0A3S9MDC2_9ACTN</name>
<keyword evidence="2" id="KW-0812">Transmembrane</keyword>
<gene>
    <name evidence="3" type="ORF">EJ357_30135</name>
</gene>
<evidence type="ECO:0000256" key="2">
    <source>
        <dbReference type="SAM" id="Phobius"/>
    </source>
</evidence>
<dbReference type="EMBL" id="CP034539">
    <property type="protein sequence ID" value="AZQ37184.1"/>
    <property type="molecule type" value="Genomic_DNA"/>
</dbReference>
<accession>A0A3S9MDC2</accession>
<evidence type="ECO:0000313" key="4">
    <source>
        <dbReference type="Proteomes" id="UP000280298"/>
    </source>
</evidence>
<dbReference type="AlphaFoldDB" id="A0A3S9MDC2"/>
<feature type="region of interest" description="Disordered" evidence="1">
    <location>
        <begin position="75"/>
        <end position="94"/>
    </location>
</feature>
<keyword evidence="2" id="KW-0472">Membrane</keyword>
<sequence length="94" mass="9473">MDKHKLWNMLLVSVVISLLGAIGFGLLAAADQPAGLPIPRVLIRAVMAGWEAIVAVMVVCVAIGAVIVATVALSGSQRPPSDGDSAASVRGGGK</sequence>
<evidence type="ECO:0000256" key="1">
    <source>
        <dbReference type="SAM" id="MobiDB-lite"/>
    </source>
</evidence>